<reference evidence="2" key="2">
    <citation type="submission" date="2014-07" db="EMBL/GenBank/DDBJ databases">
        <authorList>
            <person name="Hull J."/>
        </authorList>
    </citation>
    <scope>NUCLEOTIDE SEQUENCE</scope>
</reference>
<feature type="non-terminal residue" evidence="2">
    <location>
        <position position="1"/>
    </location>
</feature>
<dbReference type="AlphaFoldDB" id="A0A0A9ZDA1"/>
<feature type="non-terminal residue" evidence="2">
    <location>
        <position position="111"/>
    </location>
</feature>
<evidence type="ECO:0000313" key="2">
    <source>
        <dbReference type="EMBL" id="JAG43227.1"/>
    </source>
</evidence>
<proteinExistence type="predicted"/>
<dbReference type="EMBL" id="GBHO01000377">
    <property type="protein sequence ID" value="JAG43227.1"/>
    <property type="molecule type" value="Transcribed_RNA"/>
</dbReference>
<feature type="compositionally biased region" description="Basic and acidic residues" evidence="1">
    <location>
        <begin position="76"/>
        <end position="87"/>
    </location>
</feature>
<reference evidence="2" key="1">
    <citation type="journal article" date="2014" name="PLoS ONE">
        <title>Transcriptome-Based Identification of ABC Transporters in the Western Tarnished Plant Bug Lygus hesperus.</title>
        <authorList>
            <person name="Hull J.J."/>
            <person name="Chaney K."/>
            <person name="Geib S.M."/>
            <person name="Fabrick J.A."/>
            <person name="Brent C.S."/>
            <person name="Walsh D."/>
            <person name="Lavine L.C."/>
        </authorList>
    </citation>
    <scope>NUCLEOTIDE SEQUENCE</scope>
</reference>
<evidence type="ECO:0000256" key="1">
    <source>
        <dbReference type="SAM" id="MobiDB-lite"/>
    </source>
</evidence>
<name>A0A0A9ZDA1_LYGHE</name>
<sequence length="111" mass="12490">VNGLLQGAVMAMGGDDFDDHLTDHIRTNSNPCFQQQNLQAEEFVETRQRHLAEGFLESEQNLQVELIESQPTVSEDLLHSEQRHSGEENVDSMSSFNESESYEYDANIGCA</sequence>
<protein>
    <submittedName>
        <fullName evidence="2">Uncharacterized protein</fullName>
    </submittedName>
</protein>
<organism evidence="2">
    <name type="scientific">Lygus hesperus</name>
    <name type="common">Western plant bug</name>
    <dbReference type="NCBI Taxonomy" id="30085"/>
    <lineage>
        <taxon>Eukaryota</taxon>
        <taxon>Metazoa</taxon>
        <taxon>Ecdysozoa</taxon>
        <taxon>Arthropoda</taxon>
        <taxon>Hexapoda</taxon>
        <taxon>Insecta</taxon>
        <taxon>Pterygota</taxon>
        <taxon>Neoptera</taxon>
        <taxon>Paraneoptera</taxon>
        <taxon>Hemiptera</taxon>
        <taxon>Heteroptera</taxon>
        <taxon>Panheteroptera</taxon>
        <taxon>Cimicomorpha</taxon>
        <taxon>Miridae</taxon>
        <taxon>Mirini</taxon>
        <taxon>Lygus</taxon>
    </lineage>
</organism>
<accession>A0A0A9ZDA1</accession>
<feature type="region of interest" description="Disordered" evidence="1">
    <location>
        <begin position="73"/>
        <end position="111"/>
    </location>
</feature>
<gene>
    <name evidence="2" type="ORF">CM83_104570</name>
</gene>